<evidence type="ECO:0008006" key="3">
    <source>
        <dbReference type="Google" id="ProtNLM"/>
    </source>
</evidence>
<evidence type="ECO:0000313" key="1">
    <source>
        <dbReference type="EMBL" id="GAA4007915.1"/>
    </source>
</evidence>
<comment type="caution">
    <text evidence="1">The sequence shown here is derived from an EMBL/GenBank/DDBJ whole genome shotgun (WGS) entry which is preliminary data.</text>
</comment>
<dbReference type="Proteomes" id="UP001501747">
    <property type="component" value="Unassembled WGS sequence"/>
</dbReference>
<proteinExistence type="predicted"/>
<sequence>MSSDMPWNSDPWEHDGLAQVSEMVSSGEIRMDAGTKDWVAKHMDELIDIAKGELDAARQFSYKAEGIDFGATRAGQAMREKFIHRSSDQEGGLVWFWQRYHDALVEFRKRVVGMATALEANDQKGAELQWKAGS</sequence>
<evidence type="ECO:0000313" key="2">
    <source>
        <dbReference type="Proteomes" id="UP001501747"/>
    </source>
</evidence>
<name>A0ABP7S7S8_9PSEU</name>
<organism evidence="1 2">
    <name type="scientific">Allokutzneria multivorans</name>
    <dbReference type="NCBI Taxonomy" id="1142134"/>
    <lineage>
        <taxon>Bacteria</taxon>
        <taxon>Bacillati</taxon>
        <taxon>Actinomycetota</taxon>
        <taxon>Actinomycetes</taxon>
        <taxon>Pseudonocardiales</taxon>
        <taxon>Pseudonocardiaceae</taxon>
        <taxon>Allokutzneria</taxon>
    </lineage>
</organism>
<reference evidence="2" key="1">
    <citation type="journal article" date="2019" name="Int. J. Syst. Evol. Microbiol.">
        <title>The Global Catalogue of Microorganisms (GCM) 10K type strain sequencing project: providing services to taxonomists for standard genome sequencing and annotation.</title>
        <authorList>
            <consortium name="The Broad Institute Genomics Platform"/>
            <consortium name="The Broad Institute Genome Sequencing Center for Infectious Disease"/>
            <person name="Wu L."/>
            <person name="Ma J."/>
        </authorList>
    </citation>
    <scope>NUCLEOTIDE SEQUENCE [LARGE SCALE GENOMIC DNA]</scope>
    <source>
        <strain evidence="2">JCM 17342</strain>
    </source>
</reference>
<protein>
    <recommendedName>
        <fullName evidence="3">PE domain-containing protein</fullName>
    </recommendedName>
</protein>
<gene>
    <name evidence="1" type="ORF">GCM10022247_32610</name>
</gene>
<accession>A0ABP7S7S8</accession>
<dbReference type="EMBL" id="BAABAL010000009">
    <property type="protein sequence ID" value="GAA4007915.1"/>
    <property type="molecule type" value="Genomic_DNA"/>
</dbReference>
<dbReference type="RefSeq" id="WP_344875529.1">
    <property type="nucleotide sequence ID" value="NZ_BAABAL010000009.1"/>
</dbReference>
<keyword evidence="2" id="KW-1185">Reference proteome</keyword>